<protein>
    <recommendedName>
        <fullName evidence="5">Kinesin light chain</fullName>
    </recommendedName>
</protein>
<name>A0A9W7AMP4_9STRA</name>
<comment type="caution">
    <text evidence="3">The sequence shown here is derived from an EMBL/GenBank/DDBJ whole genome shotgun (WGS) entry which is preliminary data.</text>
</comment>
<dbReference type="OrthoDB" id="626167at2759"/>
<evidence type="ECO:0000313" key="3">
    <source>
        <dbReference type="EMBL" id="GMH75057.1"/>
    </source>
</evidence>
<gene>
    <name evidence="3" type="ORF">TrST_g4991</name>
</gene>
<accession>A0A9W7AMP4</accession>
<dbReference type="EMBL" id="BRXY01000185">
    <property type="protein sequence ID" value="GMH75057.1"/>
    <property type="molecule type" value="Genomic_DNA"/>
</dbReference>
<proteinExistence type="predicted"/>
<dbReference type="Pfam" id="PF13424">
    <property type="entry name" value="TPR_12"/>
    <property type="match status" value="2"/>
</dbReference>
<dbReference type="InterPro" id="IPR011990">
    <property type="entry name" value="TPR-like_helical_dom_sf"/>
</dbReference>
<evidence type="ECO:0000256" key="1">
    <source>
        <dbReference type="ARBA" id="ARBA00022737"/>
    </source>
</evidence>
<dbReference type="PANTHER" id="PTHR45641:SF19">
    <property type="entry name" value="NEPHROCYSTIN-3"/>
    <property type="match status" value="1"/>
</dbReference>
<dbReference type="PANTHER" id="PTHR45641">
    <property type="entry name" value="TETRATRICOPEPTIDE REPEAT PROTEIN (AFU_ORTHOLOGUE AFUA_6G03870)"/>
    <property type="match status" value="1"/>
</dbReference>
<sequence length="928" mass="103786">MATFAGTKDFNADPTHNNISGPIQIFDNNKDKYRTVLGHYDGVTCGLRMYDVVTGVATLRPKSIINVFSIQDGVDLEGDQHSSKKNRIEIHSHVNDNTLSGTVMGALSTKRGGGKGGGLWSKVKKEISHETTYLCFERSEEMKEWYSAMKLSLLTSTDCLLLFMGSSIESSIQWIDNCLDKLNSANLTKIGAIGFTFKPTIGREHQMDTTTPQDALENILERFDESTAALDMFVAEVSKSTSAHGFVKPRHSNFEIREHVDSTFNSDPLKAIDIFKAAFVCSNSSQFAKVFNALKTGNTKDSSVTWQMAAVENMFSQNYTHKSLIPHEHHNLEAEAECRSSYKCVKCYVSVKPPSSTFKMTMEITIHLESLLRCIRSSTDEERDPLSAYVESVFPNSYRELEYRVSVYETALINSPSDKNILVRSGSTMDEIRPHYLKEIKYIYEQELALRNQTLTNEKDRECAQATYDLVLGRLLKKHYVTTGNMRLLEEEAFPLFESSEAKRSLHFGKSHPMTIISLNSYAILCRKLKKYDLAESLYLRSLKALEKNHGKTDRKTAACCHNLGMVCHLKGMHDEAVKYSRRDYEILHQTLGDGHPDTRSSIQHLIKVMESKPLGMGMINGYEDEVVALKMKKVKGEAEAHGTGSVEYLYAINSVAENHLSAGEAAEAAVSLEDAIDEYKKINKKDKFPNNALLVCMNNLGISLAMEEDHHGACKAYKKCAEGYVKNPDYGLHHVSTAMVMNNLGMTYSALGDSAQAKGTFSRALQGLLPYVQNLGETLYDNDTSKVFVGKAAKRTSTLKGIPGPRGKKLPSKNEDEIREIQDAIAVLRANLASVTDDVGEKCDLYRWSLTTVESKQGRNHPDTCLAAQNLALALHARAKTEDEGTAAETKREVKQLAMRLVGSYSKHGQKFWKEQSTWKNYLKKYG</sequence>
<keyword evidence="4" id="KW-1185">Reference proteome</keyword>
<dbReference type="AlphaFoldDB" id="A0A9W7AMP4"/>
<evidence type="ECO:0008006" key="5">
    <source>
        <dbReference type="Google" id="ProtNLM"/>
    </source>
</evidence>
<evidence type="ECO:0000256" key="2">
    <source>
        <dbReference type="ARBA" id="ARBA00022803"/>
    </source>
</evidence>
<dbReference type="Proteomes" id="UP001165085">
    <property type="component" value="Unassembled WGS sequence"/>
</dbReference>
<dbReference type="InterPro" id="IPR019734">
    <property type="entry name" value="TPR_rpt"/>
</dbReference>
<reference evidence="4" key="1">
    <citation type="journal article" date="2023" name="Commun. Biol.">
        <title>Genome analysis of Parmales, the sister group of diatoms, reveals the evolutionary specialization of diatoms from phago-mixotrophs to photoautotrophs.</title>
        <authorList>
            <person name="Ban H."/>
            <person name="Sato S."/>
            <person name="Yoshikawa S."/>
            <person name="Yamada K."/>
            <person name="Nakamura Y."/>
            <person name="Ichinomiya M."/>
            <person name="Sato N."/>
            <person name="Blanc-Mathieu R."/>
            <person name="Endo H."/>
            <person name="Kuwata A."/>
            <person name="Ogata H."/>
        </authorList>
    </citation>
    <scope>NUCLEOTIDE SEQUENCE [LARGE SCALE GENOMIC DNA]</scope>
    <source>
        <strain evidence="4">NIES 3701</strain>
    </source>
</reference>
<dbReference type="SMART" id="SM00028">
    <property type="entry name" value="TPR"/>
    <property type="match status" value="4"/>
</dbReference>
<dbReference type="SUPFAM" id="SSF48452">
    <property type="entry name" value="TPR-like"/>
    <property type="match status" value="2"/>
</dbReference>
<keyword evidence="2" id="KW-0802">TPR repeat</keyword>
<evidence type="ECO:0000313" key="4">
    <source>
        <dbReference type="Proteomes" id="UP001165085"/>
    </source>
</evidence>
<dbReference type="Gene3D" id="1.25.40.10">
    <property type="entry name" value="Tetratricopeptide repeat domain"/>
    <property type="match status" value="2"/>
</dbReference>
<keyword evidence="1" id="KW-0677">Repeat</keyword>
<organism evidence="3 4">
    <name type="scientific">Triparma strigata</name>
    <dbReference type="NCBI Taxonomy" id="1606541"/>
    <lineage>
        <taxon>Eukaryota</taxon>
        <taxon>Sar</taxon>
        <taxon>Stramenopiles</taxon>
        <taxon>Ochrophyta</taxon>
        <taxon>Bolidophyceae</taxon>
        <taxon>Parmales</taxon>
        <taxon>Triparmaceae</taxon>
        <taxon>Triparma</taxon>
    </lineage>
</organism>